<dbReference type="Gene3D" id="2.10.25.10">
    <property type="entry name" value="Laminin"/>
    <property type="match status" value="1"/>
</dbReference>
<evidence type="ECO:0000259" key="10">
    <source>
        <dbReference type="PROSITE" id="PS50104"/>
    </source>
</evidence>
<feature type="domain" description="TIR" evidence="10">
    <location>
        <begin position="827"/>
        <end position="987"/>
    </location>
</feature>
<keyword evidence="4 8" id="KW-1133">Transmembrane helix</keyword>
<dbReference type="SUPFAM" id="SSF52200">
    <property type="entry name" value="Toll/Interleukin receptor TIR domain"/>
    <property type="match status" value="1"/>
</dbReference>
<evidence type="ECO:0000313" key="11">
    <source>
        <dbReference type="EMBL" id="GFS21741.1"/>
    </source>
</evidence>
<feature type="compositionally biased region" description="Polar residues" evidence="7">
    <location>
        <begin position="525"/>
        <end position="537"/>
    </location>
</feature>
<accession>A0AAV4JMF4</accession>
<feature type="disulfide bond" evidence="6">
    <location>
        <begin position="643"/>
        <end position="653"/>
    </location>
</feature>
<dbReference type="CDD" id="cd00054">
    <property type="entry name" value="EGF_CA"/>
    <property type="match status" value="1"/>
</dbReference>
<name>A0AAV4JMF4_9GAST</name>
<feature type="region of interest" description="Disordered" evidence="7">
    <location>
        <begin position="425"/>
        <end position="444"/>
    </location>
</feature>
<comment type="subcellular location">
    <subcellularLocation>
        <location evidence="1">Membrane</location>
    </subcellularLocation>
</comment>
<feature type="compositionally biased region" description="Basic and acidic residues" evidence="7">
    <location>
        <begin position="1076"/>
        <end position="1085"/>
    </location>
</feature>
<feature type="compositionally biased region" description="Polar residues" evidence="7">
    <location>
        <begin position="109"/>
        <end position="132"/>
    </location>
</feature>
<dbReference type="Pfam" id="PF01582">
    <property type="entry name" value="TIR"/>
    <property type="match status" value="1"/>
</dbReference>
<evidence type="ECO:0000256" key="8">
    <source>
        <dbReference type="SAM" id="Phobius"/>
    </source>
</evidence>
<reference evidence="11 12" key="1">
    <citation type="journal article" date="2021" name="Elife">
        <title>Chloroplast acquisition without the gene transfer in kleptoplastic sea slugs, Plakobranchus ocellatus.</title>
        <authorList>
            <person name="Maeda T."/>
            <person name="Takahashi S."/>
            <person name="Yoshida T."/>
            <person name="Shimamura S."/>
            <person name="Takaki Y."/>
            <person name="Nagai Y."/>
            <person name="Toyoda A."/>
            <person name="Suzuki Y."/>
            <person name="Arimoto A."/>
            <person name="Ishii H."/>
            <person name="Satoh N."/>
            <person name="Nishiyama T."/>
            <person name="Hasebe M."/>
            <person name="Maruyama T."/>
            <person name="Minagawa J."/>
            <person name="Obokata J."/>
            <person name="Shigenobu S."/>
        </authorList>
    </citation>
    <scope>NUCLEOTIDE SEQUENCE [LARGE SCALE GENOMIC DNA]</scope>
</reference>
<dbReference type="PANTHER" id="PTHR24365">
    <property type="entry name" value="TOLL-LIKE RECEPTOR"/>
    <property type="match status" value="1"/>
</dbReference>
<feature type="region of interest" description="Disordered" evidence="7">
    <location>
        <begin position="1074"/>
        <end position="1268"/>
    </location>
</feature>
<dbReference type="InterPro" id="IPR035897">
    <property type="entry name" value="Toll_tir_struct_dom_sf"/>
</dbReference>
<evidence type="ECO:0000256" key="5">
    <source>
        <dbReference type="ARBA" id="ARBA00023136"/>
    </source>
</evidence>
<feature type="compositionally biased region" description="Polar residues" evidence="7">
    <location>
        <begin position="1098"/>
        <end position="1107"/>
    </location>
</feature>
<feature type="region of interest" description="Disordered" evidence="7">
    <location>
        <begin position="41"/>
        <end position="86"/>
    </location>
</feature>
<keyword evidence="6" id="KW-0245">EGF-like domain</keyword>
<keyword evidence="3" id="KW-0732">Signal</keyword>
<dbReference type="PRINTS" id="PR01537">
    <property type="entry name" value="INTRLKN1R1F"/>
</dbReference>
<dbReference type="Gene3D" id="3.40.50.10140">
    <property type="entry name" value="Toll/interleukin-1 receptor homology (TIR) domain"/>
    <property type="match status" value="1"/>
</dbReference>
<feature type="compositionally biased region" description="Low complexity" evidence="7">
    <location>
        <begin position="1224"/>
        <end position="1240"/>
    </location>
</feature>
<feature type="compositionally biased region" description="Basic and acidic residues" evidence="7">
    <location>
        <begin position="1188"/>
        <end position="1200"/>
    </location>
</feature>
<comment type="caution">
    <text evidence="6">Lacks conserved residue(s) required for the propagation of feature annotation.</text>
</comment>
<evidence type="ECO:0000256" key="2">
    <source>
        <dbReference type="ARBA" id="ARBA00022692"/>
    </source>
</evidence>
<feature type="compositionally biased region" description="Polar residues" evidence="7">
    <location>
        <begin position="1114"/>
        <end position="1141"/>
    </location>
</feature>
<evidence type="ECO:0000256" key="3">
    <source>
        <dbReference type="ARBA" id="ARBA00022729"/>
    </source>
</evidence>
<comment type="caution">
    <text evidence="11">The sequence shown here is derived from an EMBL/GenBank/DDBJ whole genome shotgun (WGS) entry which is preliminary data.</text>
</comment>
<dbReference type="SMART" id="SM00255">
    <property type="entry name" value="TIR"/>
    <property type="match status" value="1"/>
</dbReference>
<feature type="compositionally biased region" description="Polar residues" evidence="7">
    <location>
        <begin position="48"/>
        <end position="62"/>
    </location>
</feature>
<dbReference type="InterPro" id="IPR000157">
    <property type="entry name" value="TIR_dom"/>
</dbReference>
<feature type="compositionally biased region" description="Polar residues" evidence="7">
    <location>
        <begin position="1203"/>
        <end position="1212"/>
    </location>
</feature>
<evidence type="ECO:0000259" key="9">
    <source>
        <dbReference type="PROSITE" id="PS50026"/>
    </source>
</evidence>
<organism evidence="11 12">
    <name type="scientific">Elysia marginata</name>
    <dbReference type="NCBI Taxonomy" id="1093978"/>
    <lineage>
        <taxon>Eukaryota</taxon>
        <taxon>Metazoa</taxon>
        <taxon>Spiralia</taxon>
        <taxon>Lophotrochozoa</taxon>
        <taxon>Mollusca</taxon>
        <taxon>Gastropoda</taxon>
        <taxon>Heterobranchia</taxon>
        <taxon>Euthyneura</taxon>
        <taxon>Panpulmonata</taxon>
        <taxon>Sacoglossa</taxon>
        <taxon>Placobranchoidea</taxon>
        <taxon>Plakobranchidae</taxon>
        <taxon>Elysia</taxon>
    </lineage>
</organism>
<dbReference type="GO" id="GO:0038023">
    <property type="term" value="F:signaling receptor activity"/>
    <property type="evidence" value="ECO:0007669"/>
    <property type="project" value="TreeGrafter"/>
</dbReference>
<evidence type="ECO:0000256" key="4">
    <source>
        <dbReference type="ARBA" id="ARBA00022989"/>
    </source>
</evidence>
<feature type="disulfide bond" evidence="6">
    <location>
        <begin position="664"/>
        <end position="673"/>
    </location>
</feature>
<keyword evidence="12" id="KW-1185">Reference proteome</keyword>
<sequence length="1297" mass="143965">MKLQLVHVRLYTFCTVITGLRIQHSTSAPLENFYRNLKERFSEPSPNPATSSLISRTASEASDASRRHRSTLNEEKKVTTNLGNRGRDSDLMDINNWDYIPAEFFEPATSNPTKASSSMGNSRSTHTFSSAMSPFREPYRKQVSATSSTANGPWNLKMKTADQNGLADNTHYGAIGNTGRDNSAMRLSSSPMLLPLADHIAGSSLSINPDQTQHWSALPISRDTHYYTNPRVDPTARKLTLDNGESFAEAILRGQTKRWEWSYVSSVLEGEAGLFNSTNGSSNRMSCCIRLPYICSVDSVCMLEPKQCHEFCECAAHPAMPHCRTVIPEIKRVMAVREREMLTRLARNLNMTPPPERVTRMPEWKYITHPSRPNVTHTVSDKPSIVTATQTNFITKTKSLTIPTATFHPTSAWITPFRVTAMSRSTPPTPFSAHKDSSTKATSAVPTYVHKSKTKLLNNTADINKTGRTLLKDSKSTFNHRISGNVMGVTNSTLSAPPLNGTFTTTRPITTIKLQATKPPPHNPVSRTTNANISSLPNLDVPVEETNSDLVDNRQQNTLFSWFRFMGNNTIRHTTSTPVDAPSNSSILGRADNPTLRASEISNSSVATPSFRFCSADCETQGGTCVMGNDFLPHCIVVAPDACDHFHCINGECVADDGVYKCECDQGWAGTFCDTQCPLDCGQYGYCSAIGGRETAATEHGSNNINGITMGNNNNNSRSSHNNISGISNNKNNSNNKNSTAEIVCICHWNRTGSNCEDIRKIVPRIYQLEVPTDHFPTWQVALVSILAAIVLALLCVLVPYFLWRRSWLPMRKLVYYFQEYEDDDDKEFDAFVSYKSSPRDERFVLQQLYPKLEQELGFRLCLHFRDFPPGEAIANNIIHAVERSRRTILVLSPNYVSSEWCRLEYQKAQHEMLKLRHKIIPVILEDVRKVSGVDKALRTIMDTVTYIEWPGEQAFPVPDGARRNIDLSTNQKAAVDRFWKLLTCSMPKKRKSGCVDRFRRGISHAVNDLALTTVGEEATAVTASQNPQLLRPIAYYNDAMVQDGEFLSAHQFSCNLNGRFIGNNSTTLIGIYNGDKNRPPDSHRVRSTGSIPRITNDYWSPSSSFPSDYGRQQDLSSISTSTADSPLTSRDSEKSVTSFNAPPVIKERPSTNATANKRTTSLNLRSSLNHQQPNYSHGRSQNNSARNESHAADDSDERTQAPCPTSSTASTKDFIGSEALADSGVSSSCGSSRSSTEGGVKAERSDTSQGKMLNEQSDSGLRKHQSSDDHIVEIRNIGNKVVITPRPRTLFNNSYL</sequence>
<gene>
    <name evidence="11" type="ORF">ElyMa_003346500</name>
</gene>
<dbReference type="PROSITE" id="PS50104">
    <property type="entry name" value="TIR"/>
    <property type="match status" value="1"/>
</dbReference>
<feature type="domain" description="EGF-like" evidence="9">
    <location>
        <begin position="639"/>
        <end position="674"/>
    </location>
</feature>
<evidence type="ECO:0000256" key="6">
    <source>
        <dbReference type="PROSITE-ProRule" id="PRU00076"/>
    </source>
</evidence>
<feature type="region of interest" description="Disordered" evidence="7">
    <location>
        <begin position="516"/>
        <end position="539"/>
    </location>
</feature>
<keyword evidence="2 8" id="KW-0812">Transmembrane</keyword>
<feature type="transmembrane region" description="Helical" evidence="8">
    <location>
        <begin position="779"/>
        <end position="804"/>
    </location>
</feature>
<evidence type="ECO:0000313" key="12">
    <source>
        <dbReference type="Proteomes" id="UP000762676"/>
    </source>
</evidence>
<dbReference type="Proteomes" id="UP000762676">
    <property type="component" value="Unassembled WGS sequence"/>
</dbReference>
<evidence type="ECO:0000256" key="1">
    <source>
        <dbReference type="ARBA" id="ARBA00004370"/>
    </source>
</evidence>
<dbReference type="GO" id="GO:0005886">
    <property type="term" value="C:plasma membrane"/>
    <property type="evidence" value="ECO:0007669"/>
    <property type="project" value="TreeGrafter"/>
</dbReference>
<dbReference type="GO" id="GO:0007165">
    <property type="term" value="P:signal transduction"/>
    <property type="evidence" value="ECO:0007669"/>
    <property type="project" value="InterPro"/>
</dbReference>
<feature type="region of interest" description="Disordered" evidence="7">
    <location>
        <begin position="109"/>
        <end position="134"/>
    </location>
</feature>
<dbReference type="EMBL" id="BMAT01006895">
    <property type="protein sequence ID" value="GFS21741.1"/>
    <property type="molecule type" value="Genomic_DNA"/>
</dbReference>
<feature type="compositionally biased region" description="Polar residues" evidence="7">
    <location>
        <begin position="1151"/>
        <end position="1187"/>
    </location>
</feature>
<proteinExistence type="predicted"/>
<keyword evidence="6" id="KW-1015">Disulfide bond</keyword>
<dbReference type="PANTHER" id="PTHR24365:SF541">
    <property type="entry name" value="PROTEIN TOLL-RELATED"/>
    <property type="match status" value="1"/>
</dbReference>
<dbReference type="SMART" id="SM00181">
    <property type="entry name" value="EGF"/>
    <property type="match status" value="1"/>
</dbReference>
<evidence type="ECO:0000256" key="7">
    <source>
        <dbReference type="SAM" id="MobiDB-lite"/>
    </source>
</evidence>
<feature type="compositionally biased region" description="Polar residues" evidence="7">
    <location>
        <begin position="1248"/>
        <end position="1260"/>
    </location>
</feature>
<dbReference type="PROSITE" id="PS00022">
    <property type="entry name" value="EGF_1"/>
    <property type="match status" value="1"/>
</dbReference>
<protein>
    <submittedName>
        <fullName evidence="11">Protein toll</fullName>
    </submittedName>
</protein>
<dbReference type="PROSITE" id="PS50026">
    <property type="entry name" value="EGF_3"/>
    <property type="match status" value="1"/>
</dbReference>
<keyword evidence="5 8" id="KW-0472">Membrane</keyword>
<dbReference type="InterPro" id="IPR000742">
    <property type="entry name" value="EGF"/>
</dbReference>